<evidence type="ECO:0000313" key="2">
    <source>
        <dbReference type="EMBL" id="AXR80718.1"/>
    </source>
</evidence>
<dbReference type="SUPFAM" id="SSF53098">
    <property type="entry name" value="Ribonuclease H-like"/>
    <property type="match status" value="1"/>
</dbReference>
<name>A0A346PMH3_9EURY</name>
<dbReference type="GO" id="GO:0004527">
    <property type="term" value="F:exonuclease activity"/>
    <property type="evidence" value="ECO:0007669"/>
    <property type="project" value="UniProtKB-KW"/>
</dbReference>
<dbReference type="Pfam" id="PF13482">
    <property type="entry name" value="RNase_H_2"/>
    <property type="match status" value="1"/>
</dbReference>
<protein>
    <submittedName>
        <fullName evidence="2">Putative exonuclease, contains RNase H-like domain</fullName>
    </submittedName>
</protein>
<dbReference type="GeneID" id="37641182"/>
<dbReference type="RefSeq" id="WP_117367491.1">
    <property type="nucleotide sequence ID" value="NZ_CP027033.1"/>
</dbReference>
<dbReference type="Proteomes" id="UP000258613">
    <property type="component" value="Chromosome"/>
</dbReference>
<dbReference type="AlphaFoldDB" id="A0A346PMH3"/>
<dbReference type="EMBL" id="CP027033">
    <property type="protein sequence ID" value="AXR80718.1"/>
    <property type="molecule type" value="Genomic_DNA"/>
</dbReference>
<dbReference type="OrthoDB" id="323192at2157"/>
<dbReference type="InterPro" id="IPR038720">
    <property type="entry name" value="YprB_RNase_H-like_dom"/>
</dbReference>
<reference evidence="3" key="1">
    <citation type="submission" date="2018-02" db="EMBL/GenBank/DDBJ databases">
        <title>Phenotypic and genomic properties of facultatively anaerobic sulfur-reducing natronoarchaea from hypersaline soda lakes.</title>
        <authorList>
            <person name="Sorokin D.Y."/>
            <person name="Kublanov I.V."/>
            <person name="Roman P."/>
            <person name="Sinninghe Damste J.S."/>
            <person name="Golyshin P.N."/>
            <person name="Rojo D."/>
            <person name="Ciordia S."/>
            <person name="Mena M.D.C."/>
            <person name="Ferrer M."/>
            <person name="Messina E."/>
            <person name="Smedile F."/>
            <person name="La Spada G."/>
            <person name="La Cono V."/>
            <person name="Yakimov M.M."/>
        </authorList>
    </citation>
    <scope>NUCLEOTIDE SEQUENCE [LARGE SCALE GENOMIC DNA]</scope>
    <source>
        <strain evidence="3">AArc-Mg</strain>
    </source>
</reference>
<dbReference type="KEGG" id="nag:AArcMg_0696"/>
<keyword evidence="2" id="KW-0540">Nuclease</keyword>
<organism evidence="2 3">
    <name type="scientific">Natrarchaeobaculum sulfurireducens</name>
    <dbReference type="NCBI Taxonomy" id="2044521"/>
    <lineage>
        <taxon>Archaea</taxon>
        <taxon>Methanobacteriati</taxon>
        <taxon>Methanobacteriota</taxon>
        <taxon>Stenosarchaea group</taxon>
        <taxon>Halobacteria</taxon>
        <taxon>Halobacteriales</taxon>
        <taxon>Natrialbaceae</taxon>
        <taxon>Natrarchaeobaculum</taxon>
    </lineage>
</organism>
<accession>A0A346PMH3</accession>
<proteinExistence type="predicted"/>
<keyword evidence="3" id="KW-1185">Reference proteome</keyword>
<gene>
    <name evidence="2" type="ORF">AArcMg_0696</name>
</gene>
<feature type="domain" description="YprB ribonuclease H-like" evidence="1">
    <location>
        <begin position="87"/>
        <end position="211"/>
    </location>
</feature>
<evidence type="ECO:0000313" key="3">
    <source>
        <dbReference type="Proteomes" id="UP000258613"/>
    </source>
</evidence>
<dbReference type="InterPro" id="IPR012337">
    <property type="entry name" value="RNaseH-like_sf"/>
</dbReference>
<keyword evidence="2" id="KW-0269">Exonuclease</keyword>
<evidence type="ECO:0000259" key="1">
    <source>
        <dbReference type="Pfam" id="PF13482"/>
    </source>
</evidence>
<keyword evidence="2" id="KW-0378">Hydrolase</keyword>
<sequence>MPDLNLLDSTETRFALDLETIPQVDDPDFQTPEHWIPFCVTLGFQPEPGAEPEVDVLFRDTDTIKSERDLYMRTIDWIADRAPIENVTIITYNGVSYDIPILRHRTSVVDEQTGSNTRTRLDILLDVCRHEDLILPLKDQHDRWVSLDEALNIHWIDSDSPTWGGEEVTGADMPDMAQDIMTGDASDDLLKAVYRYAASDVAPLFELYDELSPTTPDQ</sequence>